<accession>A0A238L8R0</accession>
<proteinExistence type="predicted"/>
<dbReference type="Pfam" id="PF07370">
    <property type="entry name" value="DUF1489"/>
    <property type="match status" value="1"/>
</dbReference>
<reference evidence="1 2" key="1">
    <citation type="submission" date="2017-05" db="EMBL/GenBank/DDBJ databases">
        <authorList>
            <person name="Song R."/>
            <person name="Chenine A.L."/>
            <person name="Ruprecht R.M."/>
        </authorList>
    </citation>
    <scope>NUCLEOTIDE SEQUENCE [LARGE SCALE GENOMIC DNA]</scope>
    <source>
        <strain evidence="1 2">CECT 8899</strain>
    </source>
</reference>
<gene>
    <name evidence="1" type="ORF">LOM8899_00102</name>
</gene>
<dbReference type="AlphaFoldDB" id="A0A238L8R0"/>
<dbReference type="InterPro" id="IPR008320">
    <property type="entry name" value="UCP032025"/>
</dbReference>
<protein>
    <submittedName>
        <fullName evidence="1">Uncharacterized protein</fullName>
    </submittedName>
</protein>
<dbReference type="EMBL" id="FXZK01000001">
    <property type="protein sequence ID" value="SMY05981.1"/>
    <property type="molecule type" value="Genomic_DNA"/>
</dbReference>
<evidence type="ECO:0000313" key="2">
    <source>
        <dbReference type="Proteomes" id="UP000201613"/>
    </source>
</evidence>
<organism evidence="1 2">
    <name type="scientific">Flavimaricola marinus</name>
    <dbReference type="NCBI Taxonomy" id="1819565"/>
    <lineage>
        <taxon>Bacteria</taxon>
        <taxon>Pseudomonadati</taxon>
        <taxon>Pseudomonadota</taxon>
        <taxon>Alphaproteobacteria</taxon>
        <taxon>Rhodobacterales</taxon>
        <taxon>Paracoccaceae</taxon>
        <taxon>Flavimaricola</taxon>
    </lineage>
</organism>
<dbReference type="RefSeq" id="WP_245820393.1">
    <property type="nucleotide sequence ID" value="NZ_FXZK01000001.1"/>
</dbReference>
<dbReference type="PIRSF" id="PIRSF032025">
    <property type="entry name" value="UCP032025"/>
    <property type="match status" value="1"/>
</dbReference>
<dbReference type="Proteomes" id="UP000201613">
    <property type="component" value="Unassembled WGS sequence"/>
</dbReference>
<sequence length="140" mass="15759">MLHIQKLSVGTEAVEDLVAWQASRRALTDDGLPRHVTRMWPRREPEILDGGSIYWVIKGLVQCRQRIVRFDEYRGADGVLRCAMVLEPEIVRVAATQRRPFQGWRYLQPADAPPDLTEAKAGEDTLPPELSSALAEIGVL</sequence>
<keyword evidence="2" id="KW-1185">Reference proteome</keyword>
<evidence type="ECO:0000313" key="1">
    <source>
        <dbReference type="EMBL" id="SMY05981.1"/>
    </source>
</evidence>
<name>A0A238L8R0_9RHOB</name>